<keyword evidence="1" id="KW-0472">Membrane</keyword>
<feature type="transmembrane region" description="Helical" evidence="1">
    <location>
        <begin position="42"/>
        <end position="66"/>
    </location>
</feature>
<evidence type="ECO:0000256" key="1">
    <source>
        <dbReference type="SAM" id="Phobius"/>
    </source>
</evidence>
<organism evidence="2 3">
    <name type="scientific">Ensete ventricosum</name>
    <name type="common">Abyssinian banana</name>
    <name type="synonym">Musa ensete</name>
    <dbReference type="NCBI Taxonomy" id="4639"/>
    <lineage>
        <taxon>Eukaryota</taxon>
        <taxon>Viridiplantae</taxon>
        <taxon>Streptophyta</taxon>
        <taxon>Embryophyta</taxon>
        <taxon>Tracheophyta</taxon>
        <taxon>Spermatophyta</taxon>
        <taxon>Magnoliopsida</taxon>
        <taxon>Liliopsida</taxon>
        <taxon>Zingiberales</taxon>
        <taxon>Musaceae</taxon>
        <taxon>Ensete</taxon>
    </lineage>
</organism>
<keyword evidence="1" id="KW-0812">Transmembrane</keyword>
<dbReference type="EMBL" id="JAQQAF010000007">
    <property type="protein sequence ID" value="KAJ8470079.1"/>
    <property type="molecule type" value="Genomic_DNA"/>
</dbReference>
<evidence type="ECO:0000313" key="3">
    <source>
        <dbReference type="Proteomes" id="UP001222027"/>
    </source>
</evidence>
<keyword evidence="1" id="KW-1133">Transmembrane helix</keyword>
<reference evidence="2 3" key="1">
    <citation type="submission" date="2022-12" db="EMBL/GenBank/DDBJ databases">
        <title>Chromosome-scale assembly of the Ensete ventricosum genome.</title>
        <authorList>
            <person name="Dussert Y."/>
            <person name="Stocks J."/>
            <person name="Wendawek A."/>
            <person name="Woldeyes F."/>
            <person name="Nichols R.A."/>
            <person name="Borrell J.S."/>
        </authorList>
    </citation>
    <scope>NUCLEOTIDE SEQUENCE [LARGE SCALE GENOMIC DNA]</scope>
    <source>
        <strain evidence="3">cv. Maze</strain>
        <tissue evidence="2">Seeds</tissue>
    </source>
</reference>
<keyword evidence="3" id="KW-1185">Reference proteome</keyword>
<dbReference type="Proteomes" id="UP001222027">
    <property type="component" value="Unassembled WGS sequence"/>
</dbReference>
<evidence type="ECO:0000313" key="2">
    <source>
        <dbReference type="EMBL" id="KAJ8470079.1"/>
    </source>
</evidence>
<gene>
    <name evidence="2" type="ORF">OPV22_024422</name>
</gene>
<proteinExistence type="predicted"/>
<protein>
    <submittedName>
        <fullName evidence="2">Uncharacterized protein</fullName>
    </submittedName>
</protein>
<name>A0AAV8Q9Z5_ENSVE</name>
<dbReference type="AlphaFoldDB" id="A0AAV8Q9Z5"/>
<accession>A0AAV8Q9Z5</accession>
<comment type="caution">
    <text evidence="2">The sequence shown here is derived from an EMBL/GenBank/DDBJ whole genome shotgun (WGS) entry which is preliminary data.</text>
</comment>
<sequence length="81" mass="9450">MNEELLRTHSHSVLKWLVILEGTKETKPIMCFHKSSQVGKLYVAYGSLGLLQMDSGFMVQVVVIRFSDRRLPRSKRNRRFV</sequence>